<evidence type="ECO:0000256" key="2">
    <source>
        <dbReference type="ARBA" id="ARBA00005297"/>
    </source>
</evidence>
<dbReference type="InterPro" id="IPR004561">
    <property type="entry name" value="IsoChor_synthase"/>
</dbReference>
<dbReference type="InterPro" id="IPR005801">
    <property type="entry name" value="ADC_synthase"/>
</dbReference>
<protein>
    <recommendedName>
        <fullName evidence="5">Isochorismate synthase MenF</fullName>
        <ecNumber evidence="5">5.4.4.2</ecNumber>
    </recommendedName>
    <alternativeName>
        <fullName evidence="5">Isochorismate mutase</fullName>
    </alternativeName>
</protein>
<comment type="similarity">
    <text evidence="2 5">Belongs to the isochorismate synthase family.</text>
</comment>
<evidence type="ECO:0000259" key="6">
    <source>
        <dbReference type="Pfam" id="PF00425"/>
    </source>
</evidence>
<dbReference type="InterPro" id="IPR034681">
    <property type="entry name" value="MenF"/>
</dbReference>
<evidence type="ECO:0000256" key="5">
    <source>
        <dbReference type="HAMAP-Rule" id="MF_01935"/>
    </source>
</evidence>
<keyword evidence="4 5" id="KW-0413">Isomerase</keyword>
<dbReference type="GO" id="GO:0000287">
    <property type="term" value="F:magnesium ion binding"/>
    <property type="evidence" value="ECO:0007669"/>
    <property type="project" value="UniProtKB-UniRule"/>
</dbReference>
<dbReference type="PANTHER" id="PTHR47253">
    <property type="match status" value="1"/>
</dbReference>
<feature type="active site" description="Proton donor" evidence="5">
    <location>
        <position position="287"/>
    </location>
</feature>
<dbReference type="Pfam" id="PF00425">
    <property type="entry name" value="Chorismate_bind"/>
    <property type="match status" value="1"/>
</dbReference>
<evidence type="ECO:0000256" key="1">
    <source>
        <dbReference type="ARBA" id="ARBA00000799"/>
    </source>
</evidence>
<dbReference type="Proteomes" id="UP000190162">
    <property type="component" value="Unassembled WGS sequence"/>
</dbReference>
<dbReference type="GO" id="GO:0009234">
    <property type="term" value="P:menaquinone biosynthetic process"/>
    <property type="evidence" value="ECO:0007669"/>
    <property type="project" value="UniProtKB-UniRule"/>
</dbReference>
<keyword evidence="5" id="KW-0479">Metal-binding</keyword>
<feature type="binding site" evidence="5">
    <location>
        <position position="331"/>
    </location>
    <ligand>
        <name>Mg(2+)</name>
        <dbReference type="ChEBI" id="CHEBI:18420"/>
    </ligand>
</feature>
<comment type="catalytic activity">
    <reaction evidence="1 5">
        <text>chorismate = isochorismate</text>
        <dbReference type="Rhea" id="RHEA:18985"/>
        <dbReference type="ChEBI" id="CHEBI:29748"/>
        <dbReference type="ChEBI" id="CHEBI:29780"/>
        <dbReference type="EC" id="5.4.4.2"/>
    </reaction>
</comment>
<dbReference type="EC" id="5.4.4.2" evidence="5"/>
<proteinExistence type="inferred from homology"/>
<feature type="binding site" evidence="5">
    <location>
        <position position="465"/>
    </location>
    <ligand>
        <name>Mg(2+)</name>
        <dbReference type="ChEBI" id="CHEBI:18420"/>
    </ligand>
</feature>
<organism evidence="7 8">
    <name type="scientific">Enterovibrio nigricans DSM 22720</name>
    <dbReference type="NCBI Taxonomy" id="1121868"/>
    <lineage>
        <taxon>Bacteria</taxon>
        <taxon>Pseudomonadati</taxon>
        <taxon>Pseudomonadota</taxon>
        <taxon>Gammaproteobacteria</taxon>
        <taxon>Vibrionales</taxon>
        <taxon>Vibrionaceae</taxon>
        <taxon>Enterovibrio</taxon>
    </lineage>
</organism>
<keyword evidence="5" id="KW-0474">Menaquinone biosynthesis</keyword>
<dbReference type="EMBL" id="FUXU01000027">
    <property type="protein sequence ID" value="SKA55554.1"/>
    <property type="molecule type" value="Genomic_DNA"/>
</dbReference>
<dbReference type="AlphaFoldDB" id="A0A1T4USA0"/>
<keyword evidence="8" id="KW-1185">Reference proteome</keyword>
<dbReference type="InterPro" id="IPR015890">
    <property type="entry name" value="Chorismate_C"/>
</dbReference>
<dbReference type="SUPFAM" id="SSF56322">
    <property type="entry name" value="ADC synthase"/>
    <property type="match status" value="1"/>
</dbReference>
<accession>A0A1T4USA0</accession>
<dbReference type="NCBIfam" id="TIGR00543">
    <property type="entry name" value="isochor_syn"/>
    <property type="match status" value="1"/>
</dbReference>
<evidence type="ECO:0000313" key="7">
    <source>
        <dbReference type="EMBL" id="SKA55554.1"/>
    </source>
</evidence>
<evidence type="ECO:0000256" key="3">
    <source>
        <dbReference type="ARBA" id="ARBA00022842"/>
    </source>
</evidence>
<comment type="pathway">
    <text evidence="5">Quinol/quinone metabolism; menaquinone biosynthesis.</text>
</comment>
<dbReference type="PANTHER" id="PTHR47253:SF4">
    <property type="entry name" value="ISOCHORISMATE SYNTHASE 2, CHLOROPLASTIC"/>
    <property type="match status" value="1"/>
</dbReference>
<keyword evidence="3 5" id="KW-0460">Magnesium</keyword>
<comment type="cofactor">
    <cofactor evidence="5">
        <name>Mg(2+)</name>
        <dbReference type="ChEBI" id="CHEBI:18420"/>
    </cofactor>
</comment>
<name>A0A1T4USA0_9GAMM</name>
<dbReference type="HAMAP" id="MF_01935">
    <property type="entry name" value="MenF"/>
    <property type="match status" value="1"/>
</dbReference>
<reference evidence="8" key="1">
    <citation type="submission" date="2017-02" db="EMBL/GenBank/DDBJ databases">
        <authorList>
            <person name="Varghese N."/>
            <person name="Submissions S."/>
        </authorList>
    </citation>
    <scope>NUCLEOTIDE SEQUENCE [LARGE SCALE GENOMIC DNA]</scope>
    <source>
        <strain evidence="8">DSM 22720</strain>
    </source>
</reference>
<evidence type="ECO:0000313" key="8">
    <source>
        <dbReference type="Proteomes" id="UP000190162"/>
    </source>
</evidence>
<dbReference type="Gene3D" id="3.60.120.10">
    <property type="entry name" value="Anthranilate synthase"/>
    <property type="match status" value="1"/>
</dbReference>
<evidence type="ECO:0000256" key="4">
    <source>
        <dbReference type="ARBA" id="ARBA00023235"/>
    </source>
</evidence>
<comment type="function">
    <text evidence="5">Catalyzes the conversion of chorismate to isochorismate.</text>
</comment>
<gene>
    <name evidence="5" type="primary">menF</name>
    <name evidence="7" type="ORF">SAMN02745132_02381</name>
</gene>
<sequence length="490" mass="54937">MQIPSKWLCFVRLVQSYSLCVTSVAVAGLSEAGISPRSREFCKLVVSFKRGYLTDLSQAIARFIETLSIAAPIEKRLSLPFTWPSALDPIAWLDAQPLFPKFYWQTRDGNEEVIAMGQVKTFSDPQVAENYLAPGQRVWGGRSFDGRTERNHRCLQSFFFLPCIEISRKGNDWSVAININEEPLRAQAALSKVTHIPQRLSEPECNILSSEHSPAFPEWSTMLDRALTTIEATELQKVVLARKTSLTLDRPLSAAQLMKASRDQNVSNFHFLLALDEKHCFVGSTPERLFERHDCEVKTEALAGTIGRGKDTQHDDELAQWLLNDQKNVYENRLVVDDITSRMQVCTENLEVEEAAHLVRLRKVQHLKRDISGVLHADVPSSTLLEILQPTAAIAGLPRQQAVDFIVDNEPFVRGWYSGSVGYLSAKKSEFCVAIRSALVMDNVLHLFAGAGIVPGSQPACEWKELDRKVSTLMSLLKPVPEKTAEKKYG</sequence>
<feature type="domain" description="Chorismate-utilising enzyme C-terminal" evidence="6">
    <location>
        <begin position="217"/>
        <end position="469"/>
    </location>
</feature>
<dbReference type="UniPathway" id="UPA00079"/>
<comment type="pathway">
    <text evidence="5">Quinol/quinone metabolism; 1,4-dihydroxy-2-naphthoate biosynthesis; 1,4-dihydroxy-2-naphthoate from chorismate: step 1/7.</text>
</comment>
<dbReference type="UniPathway" id="UPA01057">
    <property type="reaction ID" value="UER00163"/>
</dbReference>
<feature type="active site" description="Proton acceptor" evidence="5">
    <location>
        <position position="237"/>
    </location>
</feature>
<dbReference type="GO" id="GO:0008909">
    <property type="term" value="F:isochorismate synthase activity"/>
    <property type="evidence" value="ECO:0007669"/>
    <property type="project" value="UniProtKB-UniRule"/>
</dbReference>
<dbReference type="InterPro" id="IPR044250">
    <property type="entry name" value="MenF-like"/>
</dbReference>